<reference evidence="1" key="1">
    <citation type="submission" date="2018-01" db="EMBL/GenBank/DDBJ databases">
        <authorList>
            <person name="Chaillou S."/>
        </authorList>
    </citation>
    <scope>NUCLEOTIDE SEQUENCE [LARGE SCALE GENOMIC DNA]</scope>
    <source>
        <strain evidence="1">MFPC41A2801</strain>
    </source>
</reference>
<proteinExistence type="predicted"/>
<organism evidence="1 2">
    <name type="scientific">Latilactobacillus fuchuensis</name>
    <dbReference type="NCBI Taxonomy" id="164393"/>
    <lineage>
        <taxon>Bacteria</taxon>
        <taxon>Bacillati</taxon>
        <taxon>Bacillota</taxon>
        <taxon>Bacilli</taxon>
        <taxon>Lactobacillales</taxon>
        <taxon>Lactobacillaceae</taxon>
        <taxon>Latilactobacillus</taxon>
    </lineage>
</organism>
<dbReference type="EMBL" id="OGVC01000025">
    <property type="protein sequence ID" value="SPC39155.1"/>
    <property type="molecule type" value="Genomic_DNA"/>
</dbReference>
<keyword evidence="2" id="KW-1185">Reference proteome</keyword>
<gene>
    <name evidence="1" type="ORF">LFUMFP_310192</name>
</gene>
<accession>A0A2N9DWV2</accession>
<dbReference type="RefSeq" id="WP_106483391.1">
    <property type="nucleotide sequence ID" value="NZ_LT984417.1"/>
</dbReference>
<dbReference type="AlphaFoldDB" id="A0A2N9DWV2"/>
<evidence type="ECO:0000313" key="2">
    <source>
        <dbReference type="Proteomes" id="UP000238739"/>
    </source>
</evidence>
<name>A0A2N9DWV2_9LACO</name>
<comment type="caution">
    <text evidence="1">The sequence shown here is derived from an EMBL/GenBank/DDBJ whole genome shotgun (WGS) entry which is preliminary data.</text>
</comment>
<protein>
    <submittedName>
        <fullName evidence="1">Uncharacterized protein</fullName>
    </submittedName>
</protein>
<evidence type="ECO:0000313" key="1">
    <source>
        <dbReference type="EMBL" id="SPC39155.1"/>
    </source>
</evidence>
<sequence>MIDVTDIEHAFNQTVKKAEKILIEQAIAVGFEQVKNAHRKQNKKTYQAKSTQAQQQIKTQSEALNQAIKGKWADKVIEKSKDKGTKLTKL</sequence>
<dbReference type="Proteomes" id="UP000238739">
    <property type="component" value="Unassembled WGS sequence"/>
</dbReference>